<proteinExistence type="inferred from homology"/>
<evidence type="ECO:0000313" key="12">
    <source>
        <dbReference type="Proteomes" id="UP000664417"/>
    </source>
</evidence>
<dbReference type="GO" id="GO:0008236">
    <property type="term" value="F:serine-type peptidase activity"/>
    <property type="evidence" value="ECO:0007669"/>
    <property type="project" value="UniProtKB-KW"/>
</dbReference>
<feature type="signal peptide" evidence="8">
    <location>
        <begin position="1"/>
        <end position="21"/>
    </location>
</feature>
<dbReference type="InterPro" id="IPR001478">
    <property type="entry name" value="PDZ"/>
</dbReference>
<dbReference type="Pfam" id="PF03572">
    <property type="entry name" value="Peptidase_S41"/>
    <property type="match status" value="1"/>
</dbReference>
<dbReference type="InterPro" id="IPR036034">
    <property type="entry name" value="PDZ_sf"/>
</dbReference>
<evidence type="ECO:0000259" key="10">
    <source>
        <dbReference type="SMART" id="SM00245"/>
    </source>
</evidence>
<keyword evidence="8" id="KW-0732">Signal</keyword>
<name>A0A8J7QL21_9BACT</name>
<gene>
    <name evidence="11" type="ORF">J3U88_31590</name>
</gene>
<feature type="chain" id="PRO_5035241501" evidence="8">
    <location>
        <begin position="22"/>
        <end position="757"/>
    </location>
</feature>
<comment type="similarity">
    <text evidence="1 5">Belongs to the peptidase S41A family.</text>
</comment>
<keyword evidence="4 5" id="KW-0720">Serine protease</keyword>
<dbReference type="Gene3D" id="2.30.42.10">
    <property type="match status" value="1"/>
</dbReference>
<evidence type="ECO:0000256" key="4">
    <source>
        <dbReference type="ARBA" id="ARBA00022825"/>
    </source>
</evidence>
<dbReference type="AlphaFoldDB" id="A0A8J7QL21"/>
<dbReference type="CDD" id="cd06782">
    <property type="entry name" value="cpPDZ_CPP-like"/>
    <property type="match status" value="1"/>
</dbReference>
<evidence type="ECO:0000256" key="3">
    <source>
        <dbReference type="ARBA" id="ARBA00022801"/>
    </source>
</evidence>
<reference evidence="11" key="1">
    <citation type="submission" date="2021-03" db="EMBL/GenBank/DDBJ databases">
        <authorList>
            <person name="Wang G."/>
        </authorList>
    </citation>
    <scope>NUCLEOTIDE SEQUENCE</scope>
    <source>
        <strain evidence="11">KCTC 12899</strain>
    </source>
</reference>
<feature type="domain" description="Tail specific protease" evidence="10">
    <location>
        <begin position="328"/>
        <end position="554"/>
    </location>
</feature>
<feature type="compositionally biased region" description="Basic and acidic residues" evidence="7">
    <location>
        <begin position="747"/>
        <end position="757"/>
    </location>
</feature>
<dbReference type="InterPro" id="IPR005151">
    <property type="entry name" value="Tail-specific_protease"/>
</dbReference>
<keyword evidence="2 5" id="KW-0645">Protease</keyword>
<evidence type="ECO:0000256" key="1">
    <source>
        <dbReference type="ARBA" id="ARBA00009179"/>
    </source>
</evidence>
<sequence>MVYRKIIVLLLLCLIVPSSLLADKDIQPPQHLKPVEYQPYVASLVSNYLSIYHYSGLDLNNETSKRIFKEYLETLDYNRLFFLESDIQEFSAWDSEFDDYLRVIPANLSKAYTMYNRLRNRVDQRADVILKLLEEDFDLEKDEMYQPDRSKADYAKTEAELNALWRLRLKAEMLRFSLQGTPKDEMMDILRKRYARLKRNNSDVDATDVLETFLASVCRSFDPHSSYLKPITKENFDIEMGHSLEGIGATLRSEGGYTVIQALMKGGPAFESGQVDQEDKIVAVAQGMDGEWEDIVDLRLDKVVQKIRGPKGTTVRLNMIPADAADYSETKEVILVRDKVKITAMDARAEIREIEGPNNQSMRVGVIEIPSFYMDTQAKIAGDPNYKSTTRDVRRLIRKLEAEKIDGLVLDLRQNGGGALDEAIELTGLFIEEGPVVQIKDLNGRIRVNSDPDENIVYRGPLAVLTSVFSASASEILAGAIQDYDRGLVIGSKSTHGKGTVQNVFSLQTPLNKQMRRAFTEDVAGALKMTTLKFYRISGGSTQFKGVVPDVILPSPYDDLEVGEENLEHALAWDEIKPADYTNFRMVTALEPTLRANSAKRIAKEPEFGYLKEDQAYRQAQRDRNTLSLKLSERKAERERLEKIDDNRNEARKQRKSLIKIEGKFVLENDQVVPDEEEVVAKKPKKDDAEAAEKPEGEDASKVAKKDKKEDKVEVPDYILEEGLFVLRDFIWLTNEGIAGVSPGTRPLKEKNPSLVP</sequence>
<comment type="caution">
    <text evidence="11">The sequence shown here is derived from an EMBL/GenBank/DDBJ whole genome shotgun (WGS) entry which is preliminary data.</text>
</comment>
<dbReference type="GO" id="GO:0007165">
    <property type="term" value="P:signal transduction"/>
    <property type="evidence" value="ECO:0007669"/>
    <property type="project" value="TreeGrafter"/>
</dbReference>
<evidence type="ECO:0000313" key="11">
    <source>
        <dbReference type="EMBL" id="MBO1323051.1"/>
    </source>
</evidence>
<feature type="region of interest" description="Disordered" evidence="7">
    <location>
        <begin position="738"/>
        <end position="757"/>
    </location>
</feature>
<evidence type="ECO:0000256" key="7">
    <source>
        <dbReference type="SAM" id="MobiDB-lite"/>
    </source>
</evidence>
<dbReference type="SMART" id="SM00245">
    <property type="entry name" value="TSPc"/>
    <property type="match status" value="1"/>
</dbReference>
<dbReference type="Gene3D" id="3.90.226.10">
    <property type="entry name" value="2-enoyl-CoA Hydratase, Chain A, domain 1"/>
    <property type="match status" value="1"/>
</dbReference>
<feature type="coiled-coil region" evidence="6">
    <location>
        <begin position="634"/>
        <end position="661"/>
    </location>
</feature>
<evidence type="ECO:0000256" key="6">
    <source>
        <dbReference type="SAM" id="Coils"/>
    </source>
</evidence>
<dbReference type="PANTHER" id="PTHR32060">
    <property type="entry name" value="TAIL-SPECIFIC PROTEASE"/>
    <property type="match status" value="1"/>
</dbReference>
<evidence type="ECO:0000259" key="9">
    <source>
        <dbReference type="SMART" id="SM00228"/>
    </source>
</evidence>
<feature type="domain" description="PDZ" evidence="9">
    <location>
        <begin position="245"/>
        <end position="323"/>
    </location>
</feature>
<dbReference type="FunFam" id="3.90.226.10:FF:000090">
    <property type="entry name" value="Tail-specific protease"/>
    <property type="match status" value="1"/>
</dbReference>
<dbReference type="PANTHER" id="PTHR32060:SF22">
    <property type="entry name" value="CARBOXYL-TERMINAL-PROCESSING PEPTIDASE 3, CHLOROPLASTIC"/>
    <property type="match status" value="1"/>
</dbReference>
<keyword evidence="3 5" id="KW-0378">Hydrolase</keyword>
<dbReference type="InterPro" id="IPR029045">
    <property type="entry name" value="ClpP/crotonase-like_dom_sf"/>
</dbReference>
<evidence type="ECO:0000256" key="5">
    <source>
        <dbReference type="RuleBase" id="RU004404"/>
    </source>
</evidence>
<accession>A0A8J7QL21</accession>
<dbReference type="NCBIfam" id="TIGR00225">
    <property type="entry name" value="prc"/>
    <property type="match status" value="1"/>
</dbReference>
<dbReference type="SUPFAM" id="SSF52096">
    <property type="entry name" value="ClpP/crotonase"/>
    <property type="match status" value="1"/>
</dbReference>
<dbReference type="InterPro" id="IPR040573">
    <property type="entry name" value="TSP_N"/>
</dbReference>
<dbReference type="SUPFAM" id="SSF50156">
    <property type="entry name" value="PDZ domain-like"/>
    <property type="match status" value="1"/>
</dbReference>
<dbReference type="CDD" id="cd07560">
    <property type="entry name" value="Peptidase_S41_CPP"/>
    <property type="match status" value="1"/>
</dbReference>
<dbReference type="Proteomes" id="UP000664417">
    <property type="component" value="Unassembled WGS sequence"/>
</dbReference>
<feature type="compositionally biased region" description="Basic and acidic residues" evidence="7">
    <location>
        <begin position="679"/>
        <end position="712"/>
    </location>
</feature>
<dbReference type="EMBL" id="JAFREP010000048">
    <property type="protein sequence ID" value="MBO1323051.1"/>
    <property type="molecule type" value="Genomic_DNA"/>
</dbReference>
<dbReference type="SMART" id="SM00228">
    <property type="entry name" value="PDZ"/>
    <property type="match status" value="1"/>
</dbReference>
<dbReference type="RefSeq" id="WP_207863023.1">
    <property type="nucleotide sequence ID" value="NZ_JAFREP010000048.1"/>
</dbReference>
<dbReference type="InterPro" id="IPR004447">
    <property type="entry name" value="Peptidase_S41A"/>
</dbReference>
<dbReference type="Pfam" id="PF00595">
    <property type="entry name" value="PDZ"/>
    <property type="match status" value="1"/>
</dbReference>
<evidence type="ECO:0000256" key="8">
    <source>
        <dbReference type="SAM" id="SignalP"/>
    </source>
</evidence>
<dbReference type="GO" id="GO:0030288">
    <property type="term" value="C:outer membrane-bounded periplasmic space"/>
    <property type="evidence" value="ECO:0007669"/>
    <property type="project" value="TreeGrafter"/>
</dbReference>
<keyword evidence="6" id="KW-0175">Coiled coil</keyword>
<organism evidence="11 12">
    <name type="scientific">Acanthopleuribacter pedis</name>
    <dbReference type="NCBI Taxonomy" id="442870"/>
    <lineage>
        <taxon>Bacteria</taxon>
        <taxon>Pseudomonadati</taxon>
        <taxon>Acidobacteriota</taxon>
        <taxon>Holophagae</taxon>
        <taxon>Acanthopleuribacterales</taxon>
        <taxon>Acanthopleuribacteraceae</taxon>
        <taxon>Acanthopleuribacter</taxon>
    </lineage>
</organism>
<evidence type="ECO:0000256" key="2">
    <source>
        <dbReference type="ARBA" id="ARBA00022670"/>
    </source>
</evidence>
<keyword evidence="12" id="KW-1185">Reference proteome</keyword>
<dbReference type="Pfam" id="PF17804">
    <property type="entry name" value="TSP_NTD"/>
    <property type="match status" value="1"/>
</dbReference>
<protein>
    <submittedName>
        <fullName evidence="11">Carboxy terminal-processing peptidase</fullName>
    </submittedName>
</protein>
<dbReference type="GO" id="GO:0006508">
    <property type="term" value="P:proteolysis"/>
    <property type="evidence" value="ECO:0007669"/>
    <property type="project" value="UniProtKB-KW"/>
</dbReference>
<feature type="region of interest" description="Disordered" evidence="7">
    <location>
        <begin position="677"/>
        <end position="712"/>
    </location>
</feature>
<dbReference type="InterPro" id="IPR020992">
    <property type="entry name" value="Tail_Prtase_C"/>
</dbReference>
<dbReference type="Pfam" id="PF11818">
    <property type="entry name" value="DUF3340"/>
    <property type="match status" value="1"/>
</dbReference>
<dbReference type="GO" id="GO:0004175">
    <property type="term" value="F:endopeptidase activity"/>
    <property type="evidence" value="ECO:0007669"/>
    <property type="project" value="TreeGrafter"/>
</dbReference>